<gene>
    <name evidence="4" type="primary">bcsQ</name>
    <name evidence="3" type="ORF">ABW06_15115</name>
    <name evidence="4" type="ORF">RBJ30_25050</name>
</gene>
<dbReference type="GO" id="GO:0009898">
    <property type="term" value="C:cytoplasmic side of plasma membrane"/>
    <property type="evidence" value="ECO:0007669"/>
    <property type="project" value="TreeGrafter"/>
</dbReference>
<dbReference type="EMBL" id="JAVDNV010000027">
    <property type="protein sequence ID" value="MDQ2312324.1"/>
    <property type="molecule type" value="Genomic_DNA"/>
</dbReference>
<dbReference type="Gene3D" id="3.40.50.300">
    <property type="entry name" value="P-loop containing nucleotide triphosphate hydrolases"/>
    <property type="match status" value="1"/>
</dbReference>
<dbReference type="GO" id="GO:0005829">
    <property type="term" value="C:cytosol"/>
    <property type="evidence" value="ECO:0007669"/>
    <property type="project" value="TreeGrafter"/>
</dbReference>
<dbReference type="InterPro" id="IPR027417">
    <property type="entry name" value="P-loop_NTPase"/>
</dbReference>
<keyword evidence="5" id="KW-1185">Reference proteome</keyword>
<dbReference type="InterPro" id="IPR017746">
    <property type="entry name" value="Cellulose_synthase_operon_BcsQ"/>
</dbReference>
<evidence type="ECO:0000256" key="2">
    <source>
        <dbReference type="ARBA" id="ARBA00022840"/>
    </source>
</evidence>
<dbReference type="PATRIC" id="fig|61647.14.peg.2887"/>
<dbReference type="AlphaFoldDB" id="A0A0J5KMH4"/>
<dbReference type="EMBL" id="LDZF01000015">
    <property type="protein sequence ID" value="KMK12816.1"/>
    <property type="molecule type" value="Genomic_DNA"/>
</dbReference>
<dbReference type="NCBIfam" id="TIGR03371">
    <property type="entry name" value="cellulose_yhjQ"/>
    <property type="match status" value="1"/>
</dbReference>
<dbReference type="Proteomes" id="UP001236270">
    <property type="component" value="Unassembled WGS sequence"/>
</dbReference>
<dbReference type="GO" id="GO:0016887">
    <property type="term" value="F:ATP hydrolysis activity"/>
    <property type="evidence" value="ECO:0007669"/>
    <property type="project" value="TreeGrafter"/>
</dbReference>
<dbReference type="STRING" id="61647.LG71_02350"/>
<dbReference type="GO" id="GO:0051301">
    <property type="term" value="P:cell division"/>
    <property type="evidence" value="ECO:0007669"/>
    <property type="project" value="UniProtKB-KW"/>
</dbReference>
<dbReference type="PANTHER" id="PTHR43384">
    <property type="entry name" value="SEPTUM SITE-DETERMINING PROTEIN MIND HOMOLOG, CHLOROPLASTIC-RELATED"/>
    <property type="match status" value="1"/>
</dbReference>
<keyword evidence="3" id="KW-0131">Cell cycle</keyword>
<keyword evidence="2" id="KW-0067">ATP-binding</keyword>
<dbReference type="SUPFAM" id="SSF52540">
    <property type="entry name" value="P-loop containing nucleoside triphosphate hydrolases"/>
    <property type="match status" value="1"/>
</dbReference>
<name>A0A0J5KMH4_PLUGE</name>
<keyword evidence="3" id="KW-0132">Cell division</keyword>
<dbReference type="RefSeq" id="WP_048255048.1">
    <property type="nucleotide sequence ID" value="NZ_CBCSIS010000030.1"/>
</dbReference>
<evidence type="ECO:0000313" key="5">
    <source>
        <dbReference type="Proteomes" id="UP000036196"/>
    </source>
</evidence>
<protein>
    <submittedName>
        <fullName evidence="3">Cell division protein</fullName>
    </submittedName>
    <submittedName>
        <fullName evidence="4">Cellulose biosynthesis protein BcsQ</fullName>
    </submittedName>
</protein>
<keyword evidence="1" id="KW-0547">Nucleotide-binding</keyword>
<comment type="caution">
    <text evidence="3">The sequence shown here is derived from an EMBL/GenBank/DDBJ whole genome shotgun (WGS) entry which is preliminary data.</text>
</comment>
<sequence>MPVLVLQGVRGGVGTSSLTAALGWALQVLGESAIVVDACPNNMLRFFFNDDIHRDAGWARALIDGTPWQDAGMSYTSRLDFLSFGKLSAAESLNLPALSSAVEPFPALIDALHQRGGYRWVVVDLPSEPVPALLPLANACDYHLTVVTPDANTHIRLHQQVLPEKSHLLVNMLNTGSQLQEDLYQLWTQTQARLLPTIVHRDEAVAECLAAKQPLGEYRFDALAAEEILTLANWCLAQAGGAEKSS</sequence>
<evidence type="ECO:0000313" key="3">
    <source>
        <dbReference type="EMBL" id="KMK12816.1"/>
    </source>
</evidence>
<evidence type="ECO:0000256" key="1">
    <source>
        <dbReference type="ARBA" id="ARBA00022741"/>
    </source>
</evidence>
<dbReference type="InterPro" id="IPR050625">
    <property type="entry name" value="ParA/MinD_ATPase"/>
</dbReference>
<dbReference type="GO" id="GO:0005524">
    <property type="term" value="F:ATP binding"/>
    <property type="evidence" value="ECO:0007669"/>
    <property type="project" value="UniProtKB-KW"/>
</dbReference>
<dbReference type="GO" id="GO:0051782">
    <property type="term" value="P:negative regulation of cell division"/>
    <property type="evidence" value="ECO:0007669"/>
    <property type="project" value="TreeGrafter"/>
</dbReference>
<organism evidence="3 5">
    <name type="scientific">Pluralibacter gergoviae</name>
    <name type="common">Enterobacter gergoviae</name>
    <dbReference type="NCBI Taxonomy" id="61647"/>
    <lineage>
        <taxon>Bacteria</taxon>
        <taxon>Pseudomonadati</taxon>
        <taxon>Pseudomonadota</taxon>
        <taxon>Gammaproteobacteria</taxon>
        <taxon>Enterobacterales</taxon>
        <taxon>Enterobacteriaceae</taxon>
        <taxon>Pluralibacter</taxon>
    </lineage>
</organism>
<dbReference type="eggNOG" id="COG1192">
    <property type="taxonomic scope" value="Bacteria"/>
</dbReference>
<evidence type="ECO:0000313" key="4">
    <source>
        <dbReference type="EMBL" id="MDQ2312324.1"/>
    </source>
</evidence>
<accession>A0A0J5KMH4</accession>
<reference evidence="4" key="2">
    <citation type="submission" date="2023-08" db="EMBL/GenBank/DDBJ databases">
        <title>WGS of pathogenic bacterial species, Los Angeles County Public Health Laboratories.</title>
        <authorList>
            <person name="Garrigues J.M."/>
            <person name="Green N.M."/>
        </authorList>
    </citation>
    <scope>NUCLEOTIDE SEQUENCE</scope>
    <source>
        <strain evidence="4">LACPHL-BACT-2023-00068</strain>
    </source>
</reference>
<dbReference type="GeneID" id="61382260"/>
<dbReference type="PANTHER" id="PTHR43384:SF4">
    <property type="entry name" value="CELLULOSE BIOSYNTHESIS PROTEIN BCSQ-RELATED"/>
    <property type="match status" value="1"/>
</dbReference>
<proteinExistence type="predicted"/>
<dbReference type="Proteomes" id="UP000036196">
    <property type="component" value="Unassembled WGS sequence"/>
</dbReference>
<dbReference type="Pfam" id="PF06564">
    <property type="entry name" value="CBP_BcsQ"/>
    <property type="match status" value="1"/>
</dbReference>
<reference evidence="3 5" key="1">
    <citation type="submission" date="2015-05" db="EMBL/GenBank/DDBJ databases">
        <title>Genome sequences of Pluralibacter gergoviae.</title>
        <authorList>
            <person name="Greninger A.L."/>
            <person name="Miller S."/>
        </authorList>
    </citation>
    <scope>NUCLEOTIDE SEQUENCE [LARGE SCALE GENOMIC DNA]</scope>
    <source>
        <strain evidence="3 5">JS81F13</strain>
    </source>
</reference>